<evidence type="ECO:0000256" key="4">
    <source>
        <dbReference type="ARBA" id="ARBA00022729"/>
    </source>
</evidence>
<evidence type="ECO:0000256" key="3">
    <source>
        <dbReference type="ARBA" id="ARBA00022614"/>
    </source>
</evidence>
<dbReference type="InterPro" id="IPR032675">
    <property type="entry name" value="LRR_dom_sf"/>
</dbReference>
<dbReference type="Gene3D" id="3.80.10.10">
    <property type="entry name" value="Ribonuclease Inhibitor"/>
    <property type="match status" value="1"/>
</dbReference>
<keyword evidence="5" id="KW-0677">Repeat</keyword>
<evidence type="ECO:0000256" key="8">
    <source>
        <dbReference type="SAM" id="MobiDB-lite"/>
    </source>
</evidence>
<evidence type="ECO:0000256" key="5">
    <source>
        <dbReference type="ARBA" id="ARBA00022737"/>
    </source>
</evidence>
<gene>
    <name evidence="9" type="ORF">DKX38_017524</name>
</gene>
<dbReference type="PANTHER" id="PTHR48059">
    <property type="entry name" value="POLYGALACTURONASE INHIBITOR 1"/>
    <property type="match status" value="1"/>
</dbReference>
<feature type="region of interest" description="Disordered" evidence="8">
    <location>
        <begin position="61"/>
        <end position="80"/>
    </location>
</feature>
<dbReference type="SUPFAM" id="SSF52058">
    <property type="entry name" value="L domain-like"/>
    <property type="match status" value="1"/>
</dbReference>
<evidence type="ECO:0000313" key="10">
    <source>
        <dbReference type="Proteomes" id="UP000326939"/>
    </source>
</evidence>
<keyword evidence="10" id="KW-1185">Reference proteome</keyword>
<keyword evidence="3" id="KW-0433">Leucine-rich repeat</keyword>
<dbReference type="Proteomes" id="UP000326939">
    <property type="component" value="Chromosome 11"/>
</dbReference>
<organism evidence="9 10">
    <name type="scientific">Salix brachista</name>
    <dbReference type="NCBI Taxonomy" id="2182728"/>
    <lineage>
        <taxon>Eukaryota</taxon>
        <taxon>Viridiplantae</taxon>
        <taxon>Streptophyta</taxon>
        <taxon>Embryophyta</taxon>
        <taxon>Tracheophyta</taxon>
        <taxon>Spermatophyta</taxon>
        <taxon>Magnoliopsida</taxon>
        <taxon>eudicotyledons</taxon>
        <taxon>Gunneridae</taxon>
        <taxon>Pentapetalae</taxon>
        <taxon>rosids</taxon>
        <taxon>fabids</taxon>
        <taxon>Malpighiales</taxon>
        <taxon>Salicaceae</taxon>
        <taxon>Saliceae</taxon>
        <taxon>Salix</taxon>
    </lineage>
</organism>
<evidence type="ECO:0000256" key="7">
    <source>
        <dbReference type="ARBA" id="ARBA00023180"/>
    </source>
</evidence>
<reference evidence="10" key="1">
    <citation type="journal article" date="2019" name="Gigascience">
        <title>De novo genome assembly of the endangered Acer yangbiense, a plant species with extremely small populations endemic to Yunnan Province, China.</title>
        <authorList>
            <person name="Yang J."/>
            <person name="Wariss H.M."/>
            <person name="Tao L."/>
            <person name="Zhang R."/>
            <person name="Yun Q."/>
            <person name="Hollingsworth P."/>
            <person name="Dao Z."/>
            <person name="Luo G."/>
            <person name="Guo H."/>
            <person name="Ma Y."/>
            <person name="Sun W."/>
        </authorList>
    </citation>
    <scope>NUCLEOTIDE SEQUENCE [LARGE SCALE GENOMIC DNA]</scope>
    <source>
        <strain evidence="10">cv. br00</strain>
    </source>
</reference>
<keyword evidence="6" id="KW-0472">Membrane</keyword>
<keyword evidence="4" id="KW-0732">Signal</keyword>
<sequence length="80" mass="8599">MAHNGFSSSRLPSNFTQLKKLKELWIAGANLIGEIPQMIGEMVALEHFDLSSNELTGNIPGTRTMGLGVTAPRDGGSSLW</sequence>
<dbReference type="GO" id="GO:0016020">
    <property type="term" value="C:membrane"/>
    <property type="evidence" value="ECO:0007669"/>
    <property type="project" value="UniProtKB-SubCell"/>
</dbReference>
<dbReference type="FunFam" id="3.80.10.10:FF:000041">
    <property type="entry name" value="LRR receptor-like serine/threonine-protein kinase ERECTA"/>
    <property type="match status" value="1"/>
</dbReference>
<evidence type="ECO:0008006" key="11">
    <source>
        <dbReference type="Google" id="ProtNLM"/>
    </source>
</evidence>
<dbReference type="AlphaFoldDB" id="A0A5N5KWD5"/>
<name>A0A5N5KWD5_9ROSI</name>
<protein>
    <recommendedName>
        <fullName evidence="11">Leucine-rich repeat-containing N-terminal plant-type domain-containing protein</fullName>
    </recommendedName>
</protein>
<dbReference type="Pfam" id="PF00560">
    <property type="entry name" value="LRR_1"/>
    <property type="match status" value="1"/>
</dbReference>
<dbReference type="EMBL" id="VDCV01000011">
    <property type="protein sequence ID" value="KAB5534438.1"/>
    <property type="molecule type" value="Genomic_DNA"/>
</dbReference>
<comment type="subcellular location">
    <subcellularLocation>
        <location evidence="1">Cell envelope</location>
    </subcellularLocation>
    <subcellularLocation>
        <location evidence="2">Membrane</location>
    </subcellularLocation>
</comment>
<evidence type="ECO:0000256" key="1">
    <source>
        <dbReference type="ARBA" id="ARBA00004196"/>
    </source>
</evidence>
<proteinExistence type="predicted"/>
<keyword evidence="7" id="KW-0325">Glycoprotein</keyword>
<evidence type="ECO:0000256" key="2">
    <source>
        <dbReference type="ARBA" id="ARBA00004370"/>
    </source>
</evidence>
<accession>A0A5N5KWD5</accession>
<dbReference type="InterPro" id="IPR001611">
    <property type="entry name" value="Leu-rich_rpt"/>
</dbReference>
<comment type="caution">
    <text evidence="9">The sequence shown here is derived from an EMBL/GenBank/DDBJ whole genome shotgun (WGS) entry which is preliminary data.</text>
</comment>
<evidence type="ECO:0000256" key="6">
    <source>
        <dbReference type="ARBA" id="ARBA00023136"/>
    </source>
</evidence>
<evidence type="ECO:0000313" key="9">
    <source>
        <dbReference type="EMBL" id="KAB5534438.1"/>
    </source>
</evidence>
<dbReference type="PANTHER" id="PTHR48059:SF19">
    <property type="entry name" value="RECEPTOR-LIKE PROTEIN KINASE 5"/>
    <property type="match status" value="1"/>
</dbReference>
<dbReference type="InterPro" id="IPR051848">
    <property type="entry name" value="PGIP"/>
</dbReference>